<dbReference type="PANTHER" id="PTHR11332:SF6">
    <property type="entry name" value="SECRETOGLOBIN FAMILY 1D MEMBER 4"/>
    <property type="match status" value="1"/>
</dbReference>
<dbReference type="STRING" id="9986.ENSOCUP00000038417"/>
<comment type="subunit">
    <text evidence="9">Antiparallel homodimer; disulfide-linked. Interaction with LMBR1L is controversial.</text>
</comment>
<keyword evidence="4 10" id="KW-0732">Signal</keyword>
<dbReference type="CDD" id="cd00633">
    <property type="entry name" value="Secretoglobin"/>
    <property type="match status" value="1"/>
</dbReference>
<keyword evidence="5" id="KW-0593">Phospholipase A2 inhibitor</keyword>
<protein>
    <recommendedName>
        <fullName evidence="2">Uteroglobin</fullName>
    </recommendedName>
    <alternativeName>
        <fullName evidence="7">Secretoglobin family 1A member 1</fullName>
    </alternativeName>
</protein>
<sequence>MKILASILLISVALCCYEADAAACPTFIAESTANLLASESVFRASLSKYGAPPEAVEAKLQVKRCTDKMSLGKRVLFGKVCGQAPLLLCLLQF</sequence>
<name>A0A5F9CX70_RABIT</name>
<dbReference type="InParanoid" id="A0A5F9CX70"/>
<dbReference type="PROSITE" id="PS51311">
    <property type="entry name" value="SCGB"/>
    <property type="match status" value="1"/>
</dbReference>
<dbReference type="PRINTS" id="PR00486">
    <property type="entry name" value="UTEROGLOBIN"/>
</dbReference>
<dbReference type="Pfam" id="PF01099">
    <property type="entry name" value="Uteroglobin"/>
    <property type="match status" value="1"/>
</dbReference>
<dbReference type="AlphaFoldDB" id="A0A5F9CX70"/>
<keyword evidence="12" id="KW-1185">Reference proteome</keyword>
<evidence type="ECO:0000256" key="4">
    <source>
        <dbReference type="ARBA" id="ARBA00022729"/>
    </source>
</evidence>
<dbReference type="InterPro" id="IPR000329">
    <property type="entry name" value="Uteroglobin"/>
</dbReference>
<organism evidence="11 12">
    <name type="scientific">Oryctolagus cuniculus</name>
    <name type="common">Rabbit</name>
    <dbReference type="NCBI Taxonomy" id="9986"/>
    <lineage>
        <taxon>Eukaryota</taxon>
        <taxon>Metazoa</taxon>
        <taxon>Chordata</taxon>
        <taxon>Craniata</taxon>
        <taxon>Vertebrata</taxon>
        <taxon>Euteleostomi</taxon>
        <taxon>Mammalia</taxon>
        <taxon>Eutheria</taxon>
        <taxon>Euarchontoglires</taxon>
        <taxon>Glires</taxon>
        <taxon>Lagomorpha</taxon>
        <taxon>Leporidae</taxon>
        <taxon>Oryctolagus</taxon>
    </lineage>
</organism>
<feature type="signal peptide" evidence="10">
    <location>
        <begin position="1"/>
        <end position="23"/>
    </location>
</feature>
<dbReference type="GO" id="GO:0005615">
    <property type="term" value="C:extracellular space"/>
    <property type="evidence" value="ECO:0007669"/>
    <property type="project" value="TreeGrafter"/>
</dbReference>
<dbReference type="GO" id="GO:0019834">
    <property type="term" value="F:phospholipase A2 inhibitor activity"/>
    <property type="evidence" value="ECO:0007669"/>
    <property type="project" value="UniProtKB-KW"/>
</dbReference>
<dbReference type="GO" id="GO:0007165">
    <property type="term" value="P:signal transduction"/>
    <property type="evidence" value="ECO:0007669"/>
    <property type="project" value="InterPro"/>
</dbReference>
<comment type="similarity">
    <text evidence="8">Belongs to the secretoglobin family. Lipophilin subfamily.</text>
</comment>
<evidence type="ECO:0000313" key="12">
    <source>
        <dbReference type="Proteomes" id="UP000001811"/>
    </source>
</evidence>
<evidence type="ECO:0000256" key="1">
    <source>
        <dbReference type="ARBA" id="ARBA00004613"/>
    </source>
</evidence>
<evidence type="ECO:0000256" key="9">
    <source>
        <dbReference type="ARBA" id="ARBA00047071"/>
    </source>
</evidence>
<evidence type="ECO:0000256" key="8">
    <source>
        <dbReference type="ARBA" id="ARBA00038364"/>
    </source>
</evidence>
<evidence type="ECO:0000256" key="3">
    <source>
        <dbReference type="ARBA" id="ARBA00022525"/>
    </source>
</evidence>
<feature type="chain" id="PRO_5023855844" description="Uteroglobin" evidence="10">
    <location>
        <begin position="24"/>
        <end position="93"/>
    </location>
</feature>
<dbReference type="SUPFAM" id="SSF48201">
    <property type="entry name" value="Uteroglobin-like"/>
    <property type="match status" value="1"/>
</dbReference>
<reference evidence="11" key="3">
    <citation type="submission" date="2025-09" db="UniProtKB">
        <authorList>
            <consortium name="Ensembl"/>
        </authorList>
    </citation>
    <scope>IDENTIFICATION</scope>
    <source>
        <strain evidence="11">Thorbecke</strain>
    </source>
</reference>
<dbReference type="GeneTree" id="ENSGT00530000063866"/>
<evidence type="ECO:0000256" key="7">
    <source>
        <dbReference type="ARBA" id="ARBA00031712"/>
    </source>
</evidence>
<reference evidence="11" key="2">
    <citation type="submission" date="2025-08" db="UniProtKB">
        <authorList>
            <consortium name="Ensembl"/>
        </authorList>
    </citation>
    <scope>IDENTIFICATION</scope>
    <source>
        <strain evidence="11">Thorbecke</strain>
    </source>
</reference>
<keyword evidence="3" id="KW-0964">Secreted</keyword>
<keyword evidence="6" id="KW-1015">Disulfide bond</keyword>
<dbReference type="InterPro" id="IPR035960">
    <property type="entry name" value="Secretoglobin_sf"/>
</dbReference>
<evidence type="ECO:0000256" key="10">
    <source>
        <dbReference type="SAM" id="SignalP"/>
    </source>
</evidence>
<dbReference type="PANTHER" id="PTHR11332">
    <property type="entry name" value="SECRETOGLOBIN FAMILY 1D"/>
    <property type="match status" value="1"/>
</dbReference>
<evidence type="ECO:0000256" key="2">
    <source>
        <dbReference type="ARBA" id="ARBA00020696"/>
    </source>
</evidence>
<dbReference type="Bgee" id="ENSOCUG00000000457">
    <property type="expression patterns" value="Expressed in frontal cortex"/>
</dbReference>
<reference evidence="11 12" key="1">
    <citation type="journal article" date="2011" name="Nature">
        <title>A high-resolution map of human evolutionary constraint using 29 mammals.</title>
        <authorList>
            <person name="Lindblad-Toh K."/>
            <person name="Garber M."/>
            <person name="Zuk O."/>
            <person name="Lin M.F."/>
            <person name="Parker B.J."/>
            <person name="Washietl S."/>
            <person name="Kheradpour P."/>
            <person name="Ernst J."/>
            <person name="Jordan G."/>
            <person name="Mauceli E."/>
            <person name="Ward L.D."/>
            <person name="Lowe C.B."/>
            <person name="Holloway A.K."/>
            <person name="Clamp M."/>
            <person name="Gnerre S."/>
            <person name="Alfoldi J."/>
            <person name="Beal K."/>
            <person name="Chang J."/>
            <person name="Clawson H."/>
            <person name="Cuff J."/>
            <person name="Di Palma F."/>
            <person name="Fitzgerald S."/>
            <person name="Flicek P."/>
            <person name="Guttman M."/>
            <person name="Hubisz M.J."/>
            <person name="Jaffe D.B."/>
            <person name="Jungreis I."/>
            <person name="Kent W.J."/>
            <person name="Kostka D."/>
            <person name="Lara M."/>
            <person name="Martins A.L."/>
            <person name="Massingham T."/>
            <person name="Moltke I."/>
            <person name="Raney B.J."/>
            <person name="Rasmussen M.D."/>
            <person name="Robinson J."/>
            <person name="Stark A."/>
            <person name="Vilella A.J."/>
            <person name="Wen J."/>
            <person name="Xie X."/>
            <person name="Zody M.C."/>
            <person name="Baldwin J."/>
            <person name="Bloom T."/>
            <person name="Chin C.W."/>
            <person name="Heiman D."/>
            <person name="Nicol R."/>
            <person name="Nusbaum C."/>
            <person name="Young S."/>
            <person name="Wilkinson J."/>
            <person name="Worley K.C."/>
            <person name="Kovar C.L."/>
            <person name="Muzny D.M."/>
            <person name="Gibbs R.A."/>
            <person name="Cree A."/>
            <person name="Dihn H.H."/>
            <person name="Fowler G."/>
            <person name="Jhangiani S."/>
            <person name="Joshi V."/>
            <person name="Lee S."/>
            <person name="Lewis L.R."/>
            <person name="Nazareth L.V."/>
            <person name="Okwuonu G."/>
            <person name="Santibanez J."/>
            <person name="Warren W.C."/>
            <person name="Mardis E.R."/>
            <person name="Weinstock G.M."/>
            <person name="Wilson R.K."/>
            <person name="Delehaunty K."/>
            <person name="Dooling D."/>
            <person name="Fronik C."/>
            <person name="Fulton L."/>
            <person name="Fulton B."/>
            <person name="Graves T."/>
            <person name="Minx P."/>
            <person name="Sodergren E."/>
            <person name="Birney E."/>
            <person name="Margulies E.H."/>
            <person name="Herrero J."/>
            <person name="Green E.D."/>
            <person name="Haussler D."/>
            <person name="Siepel A."/>
            <person name="Goldman N."/>
            <person name="Pollard K.S."/>
            <person name="Pedersen J.S."/>
            <person name="Lander E.S."/>
            <person name="Kellis M."/>
        </authorList>
    </citation>
    <scope>NUCLEOTIDE SEQUENCE [LARGE SCALE GENOMIC DNA]</scope>
    <source>
        <strain evidence="12">Thorbecke</strain>
    </source>
</reference>
<accession>A0A5F9CX70</accession>
<proteinExistence type="inferred from homology"/>
<comment type="subcellular location">
    <subcellularLocation>
        <location evidence="1">Secreted</location>
    </subcellularLocation>
</comment>
<evidence type="ECO:0000313" key="11">
    <source>
        <dbReference type="Ensembl" id="ENSOCUP00000038417.1"/>
    </source>
</evidence>
<dbReference type="InterPro" id="IPR016126">
    <property type="entry name" value="Secretoglobin"/>
</dbReference>
<evidence type="ECO:0000256" key="6">
    <source>
        <dbReference type="ARBA" id="ARBA00023157"/>
    </source>
</evidence>
<dbReference type="Proteomes" id="UP000001811">
    <property type="component" value="Unplaced"/>
</dbReference>
<evidence type="ECO:0000256" key="5">
    <source>
        <dbReference type="ARBA" id="ARBA00023005"/>
    </source>
</evidence>
<gene>
    <name evidence="11" type="primary">LOC100008793</name>
</gene>
<dbReference type="Ensembl" id="ENSOCUT00000034224.1">
    <property type="protein sequence ID" value="ENSOCUP00000038417.1"/>
    <property type="gene ID" value="ENSOCUG00000000457.3"/>
</dbReference>